<evidence type="ECO:0000313" key="7">
    <source>
        <dbReference type="Proteomes" id="UP000019486"/>
    </source>
</evidence>
<sequence>MAAALLASVIPPAAAAAELNIPVLVPVTGFLALEGTSQRNGAVLALSDAPAGLKVESEVIDTGTAPEGAVTALERAAGRGTPTAVAASMLGTQMLAMLPLAEEYGVPLVTVSGTASITERGNPWVFRFFPGDGVTKTAHARYAVEELGKRRPAVIHQTTAYGQSGQAHLRDAFAKLGVEPVFEEGVDPGIRDMLPVLTKAMAANPDVLILHLHSGPTALFIRQAAAMGITVPIVAGSAMHQPSTAALLEPAELKGVCAESSASPVSGGTPELERFTADYRATFKTEPDAFALGQYDGIRMVLDAAAKGAETPEAIRDALAKSTYQGLAMTYRSDGRGNMAHSAVIVCYDGASRVPAVVKRYDTAAPP</sequence>
<reference evidence="6 7" key="1">
    <citation type="submission" date="2013-08" db="EMBL/GenBank/DDBJ databases">
        <title>The genome sequence of Skermanella stibiiresistens.</title>
        <authorList>
            <person name="Zhu W."/>
            <person name="Wang G."/>
        </authorList>
    </citation>
    <scope>NUCLEOTIDE SEQUENCE [LARGE SCALE GENOMIC DNA]</scope>
    <source>
        <strain evidence="6 7">SB22</strain>
    </source>
</reference>
<feature type="chain" id="PRO_5004920660" evidence="4">
    <location>
        <begin position="17"/>
        <end position="367"/>
    </location>
</feature>
<dbReference type="AlphaFoldDB" id="W9GWV0"/>
<evidence type="ECO:0000256" key="1">
    <source>
        <dbReference type="ARBA" id="ARBA00010062"/>
    </source>
</evidence>
<evidence type="ECO:0000259" key="5">
    <source>
        <dbReference type="Pfam" id="PF13458"/>
    </source>
</evidence>
<keyword evidence="2 4" id="KW-0732">Signal</keyword>
<dbReference type="GO" id="GO:0006865">
    <property type="term" value="P:amino acid transport"/>
    <property type="evidence" value="ECO:0007669"/>
    <property type="project" value="UniProtKB-KW"/>
</dbReference>
<dbReference type="InterPro" id="IPR028081">
    <property type="entry name" value="Leu-bd"/>
</dbReference>
<evidence type="ECO:0000256" key="3">
    <source>
        <dbReference type="ARBA" id="ARBA00022970"/>
    </source>
</evidence>
<dbReference type="Proteomes" id="UP000019486">
    <property type="component" value="Unassembled WGS sequence"/>
</dbReference>
<dbReference type="InterPro" id="IPR028082">
    <property type="entry name" value="Peripla_BP_I"/>
</dbReference>
<feature type="domain" description="Leucine-binding protein" evidence="5">
    <location>
        <begin position="19"/>
        <end position="345"/>
    </location>
</feature>
<comment type="caution">
    <text evidence="6">The sequence shown here is derived from an EMBL/GenBank/DDBJ whole genome shotgun (WGS) entry which is preliminary data.</text>
</comment>
<dbReference type="Pfam" id="PF13458">
    <property type="entry name" value="Peripla_BP_6"/>
    <property type="match status" value="1"/>
</dbReference>
<evidence type="ECO:0000256" key="2">
    <source>
        <dbReference type="ARBA" id="ARBA00022729"/>
    </source>
</evidence>
<dbReference type="InterPro" id="IPR051010">
    <property type="entry name" value="BCAA_transport"/>
</dbReference>
<comment type="similarity">
    <text evidence="1">Belongs to the leucine-binding protein family.</text>
</comment>
<dbReference type="STRING" id="1385369.N825_12850"/>
<dbReference type="SUPFAM" id="SSF53822">
    <property type="entry name" value="Periplasmic binding protein-like I"/>
    <property type="match status" value="1"/>
</dbReference>
<accession>W9GWV0</accession>
<evidence type="ECO:0000256" key="4">
    <source>
        <dbReference type="SAM" id="SignalP"/>
    </source>
</evidence>
<gene>
    <name evidence="6" type="ORF">N825_12850</name>
</gene>
<dbReference type="PATRIC" id="fig|1385369.3.peg.4455"/>
<dbReference type="PANTHER" id="PTHR30483">
    <property type="entry name" value="LEUCINE-SPECIFIC-BINDING PROTEIN"/>
    <property type="match status" value="1"/>
</dbReference>
<dbReference type="PANTHER" id="PTHR30483:SF6">
    <property type="entry name" value="PERIPLASMIC BINDING PROTEIN OF ABC TRANSPORTER FOR NATURAL AMINO ACIDS"/>
    <property type="match status" value="1"/>
</dbReference>
<keyword evidence="3" id="KW-0029">Amino-acid transport</keyword>
<protein>
    <submittedName>
        <fullName evidence="6">ABC transporter substrate-binding protein</fullName>
    </submittedName>
</protein>
<feature type="signal peptide" evidence="4">
    <location>
        <begin position="1"/>
        <end position="16"/>
    </location>
</feature>
<keyword evidence="3" id="KW-0813">Transport</keyword>
<evidence type="ECO:0000313" key="6">
    <source>
        <dbReference type="EMBL" id="EWY38385.1"/>
    </source>
</evidence>
<proteinExistence type="inferred from homology"/>
<name>W9GWV0_9PROT</name>
<organism evidence="6 7">
    <name type="scientific">Skermanella stibiiresistens SB22</name>
    <dbReference type="NCBI Taxonomy" id="1385369"/>
    <lineage>
        <taxon>Bacteria</taxon>
        <taxon>Pseudomonadati</taxon>
        <taxon>Pseudomonadota</taxon>
        <taxon>Alphaproteobacteria</taxon>
        <taxon>Rhodospirillales</taxon>
        <taxon>Azospirillaceae</taxon>
        <taxon>Skermanella</taxon>
    </lineage>
</organism>
<keyword evidence="7" id="KW-1185">Reference proteome</keyword>
<dbReference type="EMBL" id="AVFL01000018">
    <property type="protein sequence ID" value="EWY38385.1"/>
    <property type="molecule type" value="Genomic_DNA"/>
</dbReference>
<dbReference type="Gene3D" id="3.40.50.2300">
    <property type="match status" value="2"/>
</dbReference>